<gene>
    <name evidence="6" type="ORF">MARPU_02070</name>
</gene>
<evidence type="ECO:0000313" key="7">
    <source>
        <dbReference type="Proteomes" id="UP000005275"/>
    </source>
</evidence>
<feature type="compositionally biased region" description="Basic residues" evidence="2">
    <location>
        <begin position="594"/>
        <end position="610"/>
    </location>
</feature>
<dbReference type="STRING" id="765910.MARPU_02070"/>
<dbReference type="PROSITE" id="PS50887">
    <property type="entry name" value="GGDEF"/>
    <property type="match status" value="1"/>
</dbReference>
<reference evidence="6 7" key="1">
    <citation type="submission" date="2013-12" db="EMBL/GenBank/DDBJ databases">
        <authorList>
            <consortium name="DOE Joint Genome Institute"/>
            <person name="Bryant D.A."/>
            <person name="Huntemann M."/>
            <person name="Han J."/>
            <person name="Chen A."/>
            <person name="Kyrpides N."/>
            <person name="Mavromatis K."/>
            <person name="Markowitz V."/>
            <person name="Palaniappan K."/>
            <person name="Ivanova N."/>
            <person name="Schaumberg A."/>
            <person name="Pati A."/>
            <person name="Liolios K."/>
            <person name="Nordberg H.P."/>
            <person name="Cantor M.N."/>
            <person name="Hua S.X."/>
            <person name="Woyke T."/>
        </authorList>
    </citation>
    <scope>NUCLEOTIDE SEQUENCE [LARGE SCALE GENOMIC DNA]</scope>
    <source>
        <strain evidence="6 7">984</strain>
    </source>
</reference>
<dbReference type="PANTHER" id="PTHR33121:SF76">
    <property type="entry name" value="SIGNALING PROTEIN"/>
    <property type="match status" value="1"/>
</dbReference>
<evidence type="ECO:0000259" key="5">
    <source>
        <dbReference type="PROSITE" id="PS51371"/>
    </source>
</evidence>
<dbReference type="eggNOG" id="COG2200">
    <property type="taxonomic scope" value="Bacteria"/>
</dbReference>
<dbReference type="NCBIfam" id="TIGR00254">
    <property type="entry name" value="GGDEF"/>
    <property type="match status" value="1"/>
</dbReference>
<dbReference type="Gene3D" id="3.30.70.270">
    <property type="match status" value="1"/>
</dbReference>
<feature type="domain" description="CBS" evidence="5">
    <location>
        <begin position="281"/>
        <end position="340"/>
    </location>
</feature>
<name>W0E0N6_MARPU</name>
<dbReference type="CDD" id="cd01948">
    <property type="entry name" value="EAL"/>
    <property type="match status" value="1"/>
</dbReference>
<dbReference type="InterPro" id="IPR046342">
    <property type="entry name" value="CBS_dom_sf"/>
</dbReference>
<evidence type="ECO:0000256" key="1">
    <source>
        <dbReference type="PROSITE-ProRule" id="PRU00703"/>
    </source>
</evidence>
<dbReference type="PROSITE" id="PS50883">
    <property type="entry name" value="EAL"/>
    <property type="match status" value="1"/>
</dbReference>
<dbReference type="HOGENOM" id="CLU_015702_2_1_6"/>
<organism evidence="6 7">
    <name type="scientific">Marichromatium purpuratum 984</name>
    <dbReference type="NCBI Taxonomy" id="765910"/>
    <lineage>
        <taxon>Bacteria</taxon>
        <taxon>Pseudomonadati</taxon>
        <taxon>Pseudomonadota</taxon>
        <taxon>Gammaproteobacteria</taxon>
        <taxon>Chromatiales</taxon>
        <taxon>Chromatiaceae</taxon>
        <taxon>Marichromatium</taxon>
    </lineage>
</organism>
<dbReference type="Pfam" id="PF00563">
    <property type="entry name" value="EAL"/>
    <property type="match status" value="1"/>
</dbReference>
<dbReference type="SUPFAM" id="SSF55073">
    <property type="entry name" value="Nucleotide cyclase"/>
    <property type="match status" value="1"/>
</dbReference>
<keyword evidence="1" id="KW-0129">CBS domain</keyword>
<protein>
    <submittedName>
        <fullName evidence="6">Diguanylate cyclase</fullName>
    </submittedName>
</protein>
<evidence type="ECO:0000259" key="3">
    <source>
        <dbReference type="PROSITE" id="PS50883"/>
    </source>
</evidence>
<dbReference type="AlphaFoldDB" id="W0E0N6"/>
<dbReference type="EMBL" id="CP007031">
    <property type="protein sequence ID" value="AHF02779.1"/>
    <property type="molecule type" value="Genomic_DNA"/>
</dbReference>
<dbReference type="InterPro" id="IPR029787">
    <property type="entry name" value="Nucleotide_cyclase"/>
</dbReference>
<dbReference type="eggNOG" id="COG1253">
    <property type="taxonomic scope" value="Bacteria"/>
</dbReference>
<dbReference type="eggNOG" id="COG2199">
    <property type="taxonomic scope" value="Bacteria"/>
</dbReference>
<dbReference type="InterPro" id="IPR000644">
    <property type="entry name" value="CBS_dom"/>
</dbReference>
<accession>W0E0N6</accession>
<dbReference type="KEGG" id="mpur:MARPU_02070"/>
<evidence type="ECO:0000313" key="6">
    <source>
        <dbReference type="EMBL" id="AHF02779.1"/>
    </source>
</evidence>
<keyword evidence="7" id="KW-1185">Reference proteome</keyword>
<dbReference type="InterPro" id="IPR035919">
    <property type="entry name" value="EAL_sf"/>
</dbReference>
<evidence type="ECO:0000256" key="2">
    <source>
        <dbReference type="SAM" id="MobiDB-lite"/>
    </source>
</evidence>
<sequence>MNQRTHRQPSAPAAAETWLAQASDTLRYALQPIVNIHTGCVYGYEALLRGIDRLGFDTVPALLEHAWRLGCAAALDRELRTLAIASFAALPEASRYRLFFNLDPQLIELEDPGHTLRLLEQHGLPPEAVCFELSERADLTASPRVAEVIAAYRRHRFHLAIDDFGSGYAGLRLLYEHPPELLKIDRFFVSGIADDHKKRLFVASTVQLAHVMGIAVIAEGVETERELLACREVGCDLVQGYLVARPQTDHRALRTRYRGIARVNASDRRRTDDDRSLIAACIEPIRPLPVDAEIGAMIEAFRHDRTHHVLPVVDHAERPLGLIHEADIKDVLYSNYGRDLLLNRAFGRSLHDFLRPCPTVDIHDSAERLLGAYCADVNPAGLILTRDARYHGFISATALLQLIEQKNLAAAREQNPLTRLPGNNPVYAYVSHALGERHRTWHLVYLDFDNFKAFNDHYGFRRGDRAILMFAELLRKLLGPEHWFIGHIGGDDFFAGIADVESGVVVRRIEQLLAKFRSDVQSLYDPEDRARGCIHAHDRDGTPRRAALMRCSAALLTIRPGDHHGSVEQLGQTIAELKHRAKASASGLFVGPHGSRHLRARHTTPPGKRRAGLFPNPYLAALN</sequence>
<proteinExistence type="predicted"/>
<dbReference type="Proteomes" id="UP000005275">
    <property type="component" value="Chromosome"/>
</dbReference>
<dbReference type="InterPro" id="IPR000160">
    <property type="entry name" value="GGDEF_dom"/>
</dbReference>
<dbReference type="InterPro" id="IPR001633">
    <property type="entry name" value="EAL_dom"/>
</dbReference>
<evidence type="ECO:0000259" key="4">
    <source>
        <dbReference type="PROSITE" id="PS50887"/>
    </source>
</evidence>
<dbReference type="SMART" id="SM00267">
    <property type="entry name" value="GGDEF"/>
    <property type="match status" value="1"/>
</dbReference>
<dbReference type="InterPro" id="IPR050706">
    <property type="entry name" value="Cyclic-di-GMP_PDE-like"/>
</dbReference>
<dbReference type="Gene3D" id="3.20.20.450">
    <property type="entry name" value="EAL domain"/>
    <property type="match status" value="1"/>
</dbReference>
<feature type="domain" description="GGDEF" evidence="4">
    <location>
        <begin position="439"/>
        <end position="603"/>
    </location>
</feature>
<dbReference type="RefSeq" id="WP_005222374.1">
    <property type="nucleotide sequence ID" value="NZ_CP007031.1"/>
</dbReference>
<dbReference type="SUPFAM" id="SSF141868">
    <property type="entry name" value="EAL domain-like"/>
    <property type="match status" value="1"/>
</dbReference>
<dbReference type="PANTHER" id="PTHR33121">
    <property type="entry name" value="CYCLIC DI-GMP PHOSPHODIESTERASE PDEF"/>
    <property type="match status" value="1"/>
</dbReference>
<dbReference type="OrthoDB" id="1673646at2"/>
<dbReference type="SUPFAM" id="SSF54631">
    <property type="entry name" value="CBS-domain pair"/>
    <property type="match status" value="1"/>
</dbReference>
<dbReference type="PROSITE" id="PS51371">
    <property type="entry name" value="CBS"/>
    <property type="match status" value="1"/>
</dbReference>
<dbReference type="Pfam" id="PF00990">
    <property type="entry name" value="GGDEF"/>
    <property type="match status" value="1"/>
</dbReference>
<dbReference type="SMART" id="SM00052">
    <property type="entry name" value="EAL"/>
    <property type="match status" value="1"/>
</dbReference>
<dbReference type="Pfam" id="PF00571">
    <property type="entry name" value="CBS"/>
    <property type="match status" value="1"/>
</dbReference>
<feature type="region of interest" description="Disordered" evidence="2">
    <location>
        <begin position="591"/>
        <end position="610"/>
    </location>
</feature>
<feature type="domain" description="EAL" evidence="3">
    <location>
        <begin position="8"/>
        <end position="260"/>
    </location>
</feature>
<dbReference type="InterPro" id="IPR043128">
    <property type="entry name" value="Rev_trsase/Diguanyl_cyclase"/>
</dbReference>
<dbReference type="GO" id="GO:0071111">
    <property type="term" value="F:cyclic-guanylate-specific phosphodiesterase activity"/>
    <property type="evidence" value="ECO:0007669"/>
    <property type="project" value="InterPro"/>
</dbReference>